<dbReference type="PROSITE" id="PS50893">
    <property type="entry name" value="ABC_TRANSPORTER_2"/>
    <property type="match status" value="1"/>
</dbReference>
<dbReference type="PANTHER" id="PTHR42788">
    <property type="entry name" value="TAURINE IMPORT ATP-BINDING PROTEIN-RELATED"/>
    <property type="match status" value="1"/>
</dbReference>
<dbReference type="InterPro" id="IPR027417">
    <property type="entry name" value="P-loop_NTPase"/>
</dbReference>
<dbReference type="SUPFAM" id="SSF52540">
    <property type="entry name" value="P-loop containing nucleoside triphosphate hydrolases"/>
    <property type="match status" value="1"/>
</dbReference>
<evidence type="ECO:0000259" key="4">
    <source>
        <dbReference type="PROSITE" id="PS50893"/>
    </source>
</evidence>
<name>A0ABR7I8Q1_9FIRM</name>
<dbReference type="PROSITE" id="PS00211">
    <property type="entry name" value="ABC_TRANSPORTER_1"/>
    <property type="match status" value="1"/>
</dbReference>
<keyword evidence="6" id="KW-1185">Reference proteome</keyword>
<dbReference type="PANTHER" id="PTHR42788:SF13">
    <property type="entry name" value="ALIPHATIC SULFONATES IMPORT ATP-BINDING PROTEIN SSUB"/>
    <property type="match status" value="1"/>
</dbReference>
<evidence type="ECO:0000256" key="2">
    <source>
        <dbReference type="ARBA" id="ARBA00022741"/>
    </source>
</evidence>
<dbReference type="InterPro" id="IPR017871">
    <property type="entry name" value="ABC_transporter-like_CS"/>
</dbReference>
<evidence type="ECO:0000256" key="3">
    <source>
        <dbReference type="ARBA" id="ARBA00022840"/>
    </source>
</evidence>
<dbReference type="InterPro" id="IPR003593">
    <property type="entry name" value="AAA+_ATPase"/>
</dbReference>
<dbReference type="CDD" id="cd03293">
    <property type="entry name" value="ABC_NrtD_SsuB_transporters"/>
    <property type="match status" value="1"/>
</dbReference>
<evidence type="ECO:0000313" key="6">
    <source>
        <dbReference type="Proteomes" id="UP000621540"/>
    </source>
</evidence>
<dbReference type="InterPro" id="IPR003439">
    <property type="entry name" value="ABC_transporter-like_ATP-bd"/>
</dbReference>
<evidence type="ECO:0000313" key="5">
    <source>
        <dbReference type="EMBL" id="MBC5753318.1"/>
    </source>
</evidence>
<dbReference type="Pfam" id="PF00005">
    <property type="entry name" value="ABC_tran"/>
    <property type="match status" value="1"/>
</dbReference>
<dbReference type="GO" id="GO:0005524">
    <property type="term" value="F:ATP binding"/>
    <property type="evidence" value="ECO:0007669"/>
    <property type="project" value="UniProtKB-KW"/>
</dbReference>
<proteinExistence type="predicted"/>
<dbReference type="RefSeq" id="WP_186981778.1">
    <property type="nucleotide sequence ID" value="NZ_JACOQH010000002.1"/>
</dbReference>
<dbReference type="SMART" id="SM00382">
    <property type="entry name" value="AAA"/>
    <property type="match status" value="1"/>
</dbReference>
<comment type="caution">
    <text evidence="5">The sequence shown here is derived from an EMBL/GenBank/DDBJ whole genome shotgun (WGS) entry which is preliminary data.</text>
</comment>
<dbReference type="EMBL" id="JACOQH010000002">
    <property type="protein sequence ID" value="MBC5753318.1"/>
    <property type="molecule type" value="Genomic_DNA"/>
</dbReference>
<protein>
    <submittedName>
        <fullName evidence="5">ABC transporter ATP-binding protein</fullName>
    </submittedName>
</protein>
<organism evidence="5 6">
    <name type="scientific">Roseburia yibonii</name>
    <dbReference type="NCBI Taxonomy" id="2763063"/>
    <lineage>
        <taxon>Bacteria</taxon>
        <taxon>Bacillati</taxon>
        <taxon>Bacillota</taxon>
        <taxon>Clostridia</taxon>
        <taxon>Lachnospirales</taxon>
        <taxon>Lachnospiraceae</taxon>
        <taxon>Roseburia</taxon>
    </lineage>
</organism>
<dbReference type="Gene3D" id="3.40.50.300">
    <property type="entry name" value="P-loop containing nucleotide triphosphate hydrolases"/>
    <property type="match status" value="1"/>
</dbReference>
<dbReference type="InterPro" id="IPR050166">
    <property type="entry name" value="ABC_transporter_ATP-bind"/>
</dbReference>
<gene>
    <name evidence="5" type="ORF">H8Z76_04605</name>
</gene>
<dbReference type="Proteomes" id="UP000621540">
    <property type="component" value="Unassembled WGS sequence"/>
</dbReference>
<sequence>MKESENLEIEHVKKIFQIKDVSFEVLTDIDLKIRAGEFISIVGASGCGKSTLARMIAGLEKPTDGEIKIGGKRVEKPSVHIGMVFQEARLFPWLTVEKNIAFGIHEKLPAEEKKKLVAEHIKMVGLENFEKALPGQLSGGMQQRVSIARALINHPAVLLLDEPFGALDALTRIHMQNGILKIWEQEKTTMILITHDIDEAIFLSDRIFVMGKNPGEIKKEIRVDLARPRGRNSYDFVNIRRAIYQEFFENSEVEIEYYL</sequence>
<keyword evidence="1" id="KW-0813">Transport</keyword>
<accession>A0ABR7I8Q1</accession>
<keyword evidence="2" id="KW-0547">Nucleotide-binding</keyword>
<evidence type="ECO:0000256" key="1">
    <source>
        <dbReference type="ARBA" id="ARBA00022448"/>
    </source>
</evidence>
<feature type="domain" description="ABC transporter" evidence="4">
    <location>
        <begin position="7"/>
        <end position="237"/>
    </location>
</feature>
<keyword evidence="3 5" id="KW-0067">ATP-binding</keyword>
<reference evidence="5 6" key="1">
    <citation type="submission" date="2020-08" db="EMBL/GenBank/DDBJ databases">
        <title>Genome public.</title>
        <authorList>
            <person name="Liu C."/>
            <person name="Sun Q."/>
        </authorList>
    </citation>
    <scope>NUCLEOTIDE SEQUENCE [LARGE SCALE GENOMIC DNA]</scope>
    <source>
        <strain evidence="5 6">BX0805</strain>
    </source>
</reference>